<reference evidence="1 2" key="1">
    <citation type="submission" date="2023-11" db="EMBL/GenBank/DDBJ databases">
        <title>Actinomadura monticuli sp. nov., isolated from volcanic ash.</title>
        <authorList>
            <person name="Lee S.D."/>
            <person name="Yang H."/>
            <person name="Kim I.S."/>
        </authorList>
    </citation>
    <scope>NUCLEOTIDE SEQUENCE [LARGE SCALE GENOMIC DNA]</scope>
    <source>
        <strain evidence="1 2">DSM 45346</strain>
    </source>
</reference>
<organism evidence="1 2">
    <name type="scientific">Actinomadura chokoriensis</name>
    <dbReference type="NCBI Taxonomy" id="454156"/>
    <lineage>
        <taxon>Bacteria</taxon>
        <taxon>Bacillati</taxon>
        <taxon>Actinomycetota</taxon>
        <taxon>Actinomycetes</taxon>
        <taxon>Streptosporangiales</taxon>
        <taxon>Thermomonosporaceae</taxon>
        <taxon>Actinomadura</taxon>
    </lineage>
</organism>
<protein>
    <recommendedName>
        <fullName evidence="3">HEAT repeat domain-containing protein</fullName>
    </recommendedName>
</protein>
<accession>A0ABV4QRX0</accession>
<dbReference type="InterPro" id="IPR016024">
    <property type="entry name" value="ARM-type_fold"/>
</dbReference>
<dbReference type="SUPFAM" id="SSF48371">
    <property type="entry name" value="ARM repeat"/>
    <property type="match status" value="1"/>
</dbReference>
<keyword evidence="2" id="KW-1185">Reference proteome</keyword>
<proteinExistence type="predicted"/>
<sequence>MRADDLLAEIEPLPYPARVRRLAELRRSAGRPELAALLAELGGRGHYERSTALFVASVVRDEASVAHILAATRDPDASLALRATRLAVRYAPEPEPLAETLTDAPSAIRAATYRAIRRHCRADLADALIGPVAERWGADEAAALLPACTPGHAAERLGPLAHAVPNRHTLGGAHPETFLDHAERELGALAPGARTSWWHWNGPGVAAASRHAPGRVLGLLENRWHVAGLPRAIEPRLGALLDAEPERTLRLLLSDGCRSMLPSLIRRRSMRDRLARAGGDALDSAARAVREDAYTLRLLLKALPPSRRGALFDAAFDGVDLATAEFGEALLDVLPRAVRVREARRMLTLRTIAERPQRVQALSSFLPFEEARPGLEELIRRPDADERAAGYALLVQCAGRERDPAVLTAVLESLGRLRNEQDPVRAAALRALASVPDAVLRFEHAAAVERLTGDALNARDCSAETRLSLVQIARAFFQQGAVRDDAELTVFGIGLMKRLIGSASHVPLGRLDRVLRRGQEHRLAGWLAPLLDEGARRDDHMLALMLVQALGRRAHGVPVLQDALEKALDARADGVIRQAIALWLEPPGTRGERVERVVAKDPSTVAVPAVLAAIAAERTDLLHLVLSEATPAGRFQRGDVTYVRWLDPNWTRRWTAAQHAAYLRLLERVADDGRLPDADRARAVASIAAVPGLDAARLRPYLESDDARLRRAALTAAPWTARPQDVLPGLLAHAASDDAHVAVHAAGRAARFVRPSALAAQLRPVLAGGRITARKEALRILLRTRAPEAMDVVAGAWDDTGQHRDVRAAIVSAVRPHMADPVARRILAEAADGPRDLARQVLGARPHEIDDAFRARYADLVVRVARSRDPEAADPALPALGRWAQWAPEIPAVLAGVLTDLGETRRWRTALSTLVTCAVGGTGAGELAGAAAALAAGDGGADAEAERDLPAAQRLTALADAVRAAAANRREAAEPVLRAVTERLPAQLARELTAATLRWDSPDASAAVGALADACADSPALAVQPVAEALAEGPHGADQYGAGQYGADRYGGVFRPGLPDAADVLPHAERLARRGDRAGGLFAAALTGGHAPRAGWPAPWRSVLRALRVHPDPDVAFTARGVLTSRE</sequence>
<evidence type="ECO:0000313" key="2">
    <source>
        <dbReference type="Proteomes" id="UP001569904"/>
    </source>
</evidence>
<dbReference type="RefSeq" id="WP_371939098.1">
    <property type="nucleotide sequence ID" value="NZ_JAXCEH010000002.1"/>
</dbReference>
<name>A0ABV4QRX0_9ACTN</name>
<evidence type="ECO:0008006" key="3">
    <source>
        <dbReference type="Google" id="ProtNLM"/>
    </source>
</evidence>
<evidence type="ECO:0000313" key="1">
    <source>
        <dbReference type="EMBL" id="MFA1552813.1"/>
    </source>
</evidence>
<dbReference type="EMBL" id="JAXCEH010000002">
    <property type="protein sequence ID" value="MFA1552813.1"/>
    <property type="molecule type" value="Genomic_DNA"/>
</dbReference>
<comment type="caution">
    <text evidence="1">The sequence shown here is derived from an EMBL/GenBank/DDBJ whole genome shotgun (WGS) entry which is preliminary data.</text>
</comment>
<dbReference type="Proteomes" id="UP001569904">
    <property type="component" value="Unassembled WGS sequence"/>
</dbReference>
<gene>
    <name evidence="1" type="ORF">SM436_03805</name>
</gene>